<dbReference type="PANTHER" id="PTHR33392:SF6">
    <property type="entry name" value="POLYISOPRENYL-TEICHOIC ACID--PEPTIDOGLYCAN TEICHOIC ACID TRANSFERASE TAGU"/>
    <property type="match status" value="1"/>
</dbReference>
<dbReference type="GeneID" id="96999794"/>
<feature type="compositionally biased region" description="Basic and acidic residues" evidence="2">
    <location>
        <begin position="1"/>
        <end position="11"/>
    </location>
</feature>
<evidence type="ECO:0000256" key="3">
    <source>
        <dbReference type="SAM" id="Phobius"/>
    </source>
</evidence>
<evidence type="ECO:0000256" key="2">
    <source>
        <dbReference type="SAM" id="MobiDB-lite"/>
    </source>
</evidence>
<dbReference type="HOGENOM" id="CLU_016455_9_1_9"/>
<sequence length="416" mass="47309">MDNKRDRKVLEDDYENESSSNNFRNSNNRNYNNDYFKRGDSDRGFKFSKLIFAFSLIAVVVLIFFAFTKNILPLNKRIMYTAGLLILEGIFAYIVTRRDKKPLKFVASVLMIIITLAIAAFLFYFLKLDNSIKIMNKNRINETDNNQNLETKVETNVGESFNVYISGIDTYGDLSQISRSDVNIIATVNLKTKKVLLTTVPRDTYLPIAGDGHNEKDKLTHAGNYGVQSSIDTLENFLDIDVSYYARVNFDSLIRLVDVIGGIEVQNDQAFKSSVSGKYYDKGKIELDGKSALDFVRERYTLTDGDNQRGRNQEKVLEAMIKKTLTPSVLLNFDGVLNTLHESVNTNMSTNKIMDIVNSQIFSNKSFDIESQEVKGEGTMDLPSYAMPDSRLYMFVPYEDSVEEVKDAINDTLKNE</sequence>
<keyword evidence="6" id="KW-1185">Reference proteome</keyword>
<gene>
    <name evidence="5" type="ORF">HMPREF9709_00250</name>
</gene>
<accession>H3NLN9</accession>
<feature type="domain" description="Cell envelope-related transcriptional attenuator" evidence="4">
    <location>
        <begin position="179"/>
        <end position="324"/>
    </location>
</feature>
<dbReference type="PANTHER" id="PTHR33392">
    <property type="entry name" value="POLYISOPRENYL-TEICHOIC ACID--PEPTIDOGLYCAN TEICHOIC ACID TRANSFERASE TAGU"/>
    <property type="match status" value="1"/>
</dbReference>
<keyword evidence="3" id="KW-0812">Transmembrane</keyword>
<keyword evidence="3" id="KW-1133">Transmembrane helix</keyword>
<comment type="caution">
    <text evidence="5">The sequence shown here is derived from an EMBL/GenBank/DDBJ whole genome shotgun (WGS) entry which is preliminary data.</text>
</comment>
<name>H3NLN9_9FIRM</name>
<dbReference type="InterPro" id="IPR004474">
    <property type="entry name" value="LytR_CpsA_psr"/>
</dbReference>
<dbReference type="InterPro" id="IPR050922">
    <property type="entry name" value="LytR/CpsA/Psr_CW_biosynth"/>
</dbReference>
<dbReference type="Pfam" id="PF03816">
    <property type="entry name" value="LytR_cpsA_psr"/>
    <property type="match status" value="1"/>
</dbReference>
<comment type="similarity">
    <text evidence="1">Belongs to the LytR/CpsA/Psr (LCP) family.</text>
</comment>
<evidence type="ECO:0000259" key="4">
    <source>
        <dbReference type="Pfam" id="PF03816"/>
    </source>
</evidence>
<reference evidence="5 6" key="1">
    <citation type="submission" date="2012-01" db="EMBL/GenBank/DDBJ databases">
        <title>The Genome Sequence of Helcococcus kunzii ATCC 51366.</title>
        <authorList>
            <consortium name="The Broad Institute Genome Sequencing Platform"/>
            <person name="Earl A."/>
            <person name="Ward D."/>
            <person name="Feldgarden M."/>
            <person name="Gevers D."/>
            <person name="Huys G."/>
            <person name="Young S.K."/>
            <person name="Zeng Q."/>
            <person name="Gargeya S."/>
            <person name="Fitzgerald M."/>
            <person name="Haas B."/>
            <person name="Abouelleil A."/>
            <person name="Alvarado L."/>
            <person name="Arachchi H.M."/>
            <person name="Berlin A."/>
            <person name="Chapman S.B."/>
            <person name="Gearin G."/>
            <person name="Goldberg J."/>
            <person name="Griggs A."/>
            <person name="Gujja S."/>
            <person name="Hansen M."/>
            <person name="Heiman D."/>
            <person name="Howarth C."/>
            <person name="Larimer J."/>
            <person name="Lui A."/>
            <person name="MacDonald P.J.P."/>
            <person name="McCowen C."/>
            <person name="Montmayeur A."/>
            <person name="Murphy C."/>
            <person name="Neiman D."/>
            <person name="Pearson M."/>
            <person name="Priest M."/>
            <person name="Roberts A."/>
            <person name="Saif S."/>
            <person name="Shea T."/>
            <person name="Sisk P."/>
            <person name="Stolte C."/>
            <person name="Sykes S."/>
            <person name="Wortman J."/>
            <person name="Nusbaum C."/>
            <person name="Birren B."/>
        </authorList>
    </citation>
    <scope>NUCLEOTIDE SEQUENCE [LARGE SCALE GENOMIC DNA]</scope>
    <source>
        <strain evidence="5 6">ATCC 51366</strain>
    </source>
</reference>
<dbReference type="PATRIC" id="fig|883114.3.peg.246"/>
<dbReference type="RefSeq" id="WP_005397171.1">
    <property type="nucleotide sequence ID" value="NZ_JH601088.1"/>
</dbReference>
<dbReference type="eggNOG" id="COG1316">
    <property type="taxonomic scope" value="Bacteria"/>
</dbReference>
<dbReference type="NCBIfam" id="TIGR00350">
    <property type="entry name" value="lytR_cpsA_psr"/>
    <property type="match status" value="1"/>
</dbReference>
<dbReference type="EMBL" id="AGEI01000007">
    <property type="protein sequence ID" value="EHR35804.1"/>
    <property type="molecule type" value="Genomic_DNA"/>
</dbReference>
<dbReference type="Gene3D" id="3.40.630.190">
    <property type="entry name" value="LCP protein"/>
    <property type="match status" value="1"/>
</dbReference>
<keyword evidence="3" id="KW-0472">Membrane</keyword>
<dbReference type="AlphaFoldDB" id="H3NLN9"/>
<proteinExistence type="inferred from homology"/>
<dbReference type="OrthoDB" id="27330at2"/>
<feature type="transmembrane region" description="Helical" evidence="3">
    <location>
        <begin position="47"/>
        <end position="66"/>
    </location>
</feature>
<evidence type="ECO:0000313" key="5">
    <source>
        <dbReference type="EMBL" id="EHR35804.1"/>
    </source>
</evidence>
<organism evidence="5 6">
    <name type="scientific">Helcococcus kunzii ATCC 51366</name>
    <dbReference type="NCBI Taxonomy" id="883114"/>
    <lineage>
        <taxon>Bacteria</taxon>
        <taxon>Bacillati</taxon>
        <taxon>Bacillota</taxon>
        <taxon>Tissierellia</taxon>
        <taxon>Tissierellales</taxon>
        <taxon>Peptoniphilaceae</taxon>
        <taxon>Helcococcus</taxon>
    </lineage>
</organism>
<protein>
    <recommendedName>
        <fullName evidence="4">Cell envelope-related transcriptional attenuator domain-containing protein</fullName>
    </recommendedName>
</protein>
<feature type="transmembrane region" description="Helical" evidence="3">
    <location>
        <begin position="78"/>
        <end position="96"/>
    </location>
</feature>
<feature type="compositionally biased region" description="Low complexity" evidence="2">
    <location>
        <begin position="17"/>
        <end position="26"/>
    </location>
</feature>
<feature type="transmembrane region" description="Helical" evidence="3">
    <location>
        <begin position="103"/>
        <end position="126"/>
    </location>
</feature>
<evidence type="ECO:0000313" key="6">
    <source>
        <dbReference type="Proteomes" id="UP000004191"/>
    </source>
</evidence>
<evidence type="ECO:0000256" key="1">
    <source>
        <dbReference type="ARBA" id="ARBA00006068"/>
    </source>
</evidence>
<feature type="region of interest" description="Disordered" evidence="2">
    <location>
        <begin position="1"/>
        <end position="26"/>
    </location>
</feature>
<dbReference type="STRING" id="883114.HMPREF9709_00250"/>
<dbReference type="Proteomes" id="UP000004191">
    <property type="component" value="Unassembled WGS sequence"/>
</dbReference>